<organism evidence="2 3">
    <name type="scientific">Boseongicola aestuarii</name>
    <dbReference type="NCBI Taxonomy" id="1470561"/>
    <lineage>
        <taxon>Bacteria</taxon>
        <taxon>Pseudomonadati</taxon>
        <taxon>Pseudomonadota</taxon>
        <taxon>Alphaproteobacteria</taxon>
        <taxon>Rhodobacterales</taxon>
        <taxon>Paracoccaceae</taxon>
        <taxon>Boseongicola</taxon>
    </lineage>
</organism>
<accession>A0A238J255</accession>
<keyword evidence="3" id="KW-1185">Reference proteome</keyword>
<sequence length="94" mass="9943">MPGAPALRKASLFALLVAGLAACVSPESYESEPVEIDTPAGVVTCQLYTRDLVIWDSAIDRPDSMSVSTADAICVNEGQRRSEPTIFTAAVLES</sequence>
<feature type="chain" id="PRO_5013144830" evidence="1">
    <location>
        <begin position="31"/>
        <end position="94"/>
    </location>
</feature>
<reference evidence="2 3" key="1">
    <citation type="submission" date="2017-05" db="EMBL/GenBank/DDBJ databases">
        <authorList>
            <person name="Song R."/>
            <person name="Chenine A.L."/>
            <person name="Ruprecht R.M."/>
        </authorList>
    </citation>
    <scope>NUCLEOTIDE SEQUENCE [LARGE SCALE GENOMIC DNA]</scope>
    <source>
        <strain evidence="2 3">CECT 8489</strain>
    </source>
</reference>
<evidence type="ECO:0000313" key="2">
    <source>
        <dbReference type="EMBL" id="SMX24302.1"/>
    </source>
</evidence>
<feature type="signal peptide" evidence="1">
    <location>
        <begin position="1"/>
        <end position="30"/>
    </location>
</feature>
<dbReference type="Proteomes" id="UP000201838">
    <property type="component" value="Unassembled WGS sequence"/>
</dbReference>
<evidence type="ECO:0000256" key="1">
    <source>
        <dbReference type="SAM" id="SignalP"/>
    </source>
</evidence>
<dbReference type="OrthoDB" id="7777983at2"/>
<dbReference type="RefSeq" id="WP_093974268.1">
    <property type="nucleotide sequence ID" value="NZ_FXXQ01000008.1"/>
</dbReference>
<name>A0A238J255_9RHOB</name>
<evidence type="ECO:0000313" key="3">
    <source>
        <dbReference type="Proteomes" id="UP000201838"/>
    </source>
</evidence>
<dbReference type="AlphaFoldDB" id="A0A238J255"/>
<keyword evidence="1" id="KW-0732">Signal</keyword>
<protein>
    <submittedName>
        <fullName evidence="2">Uncharacterized protein</fullName>
    </submittedName>
</protein>
<dbReference type="EMBL" id="FXXQ01000008">
    <property type="protein sequence ID" value="SMX24302.1"/>
    <property type="molecule type" value="Genomic_DNA"/>
</dbReference>
<gene>
    <name evidence="2" type="ORF">BOA8489_02426</name>
</gene>
<proteinExistence type="predicted"/>